<dbReference type="PANTHER" id="PTHR31302">
    <property type="entry name" value="TRANSMEMBRANE PROTEIN WITH METALLOPHOSPHOESTERASE DOMAIN-RELATED"/>
    <property type="match status" value="1"/>
</dbReference>
<dbReference type="InterPro" id="IPR051158">
    <property type="entry name" value="Metallophosphoesterase_sf"/>
</dbReference>
<dbReference type="Gene3D" id="3.60.21.10">
    <property type="match status" value="1"/>
</dbReference>
<dbReference type="PANTHER" id="PTHR31302:SF31">
    <property type="entry name" value="PHOSPHODIESTERASE YAEI"/>
    <property type="match status" value="1"/>
</dbReference>
<name>A0A0J1II31_9FIRM</name>
<dbReference type="Proteomes" id="UP000036356">
    <property type="component" value="Unassembled WGS sequence"/>
</dbReference>
<dbReference type="PATRIC" id="fig|476652.3.peg.3998"/>
<evidence type="ECO:0000256" key="2">
    <source>
        <dbReference type="ARBA" id="ARBA00022801"/>
    </source>
</evidence>
<gene>
    <name evidence="4" type="ORF">DEAC_c37800</name>
</gene>
<accession>A0A0J1II31</accession>
<dbReference type="InterPro" id="IPR004843">
    <property type="entry name" value="Calcineurin-like_PHP"/>
</dbReference>
<dbReference type="GO" id="GO:0046872">
    <property type="term" value="F:metal ion binding"/>
    <property type="evidence" value="ECO:0007669"/>
    <property type="project" value="UniProtKB-KW"/>
</dbReference>
<comment type="caution">
    <text evidence="4">The sequence shown here is derived from an EMBL/GenBank/DDBJ whole genome shotgun (WGS) entry which is preliminary data.</text>
</comment>
<dbReference type="GO" id="GO:0009245">
    <property type="term" value="P:lipid A biosynthetic process"/>
    <property type="evidence" value="ECO:0007669"/>
    <property type="project" value="TreeGrafter"/>
</dbReference>
<keyword evidence="2 4" id="KW-0378">Hydrolase</keyword>
<dbReference type="AlphaFoldDB" id="A0A0J1II31"/>
<dbReference type="InterPro" id="IPR029052">
    <property type="entry name" value="Metallo-depent_PP-like"/>
</dbReference>
<evidence type="ECO:0000256" key="1">
    <source>
        <dbReference type="ARBA" id="ARBA00022723"/>
    </source>
</evidence>
<sequence length="318" mass="35364">MPDKLTTLFTKEISRRDFFRGAGGFIVNHWLLSLLPVGGAGVLGWAEHDTRELQSEMWDLFYPKLPKSLEGKTVCQLSDLHLETLKISPQRIFQTTMAQKPDLLVLTGDIISTRTDLDKVDSYLEKLSAPYGKYVVLGNNDYSHLSHTLLKRFLKQLQGLGWIPLINESSFITSLNLWIIGIDDPATAHDNVDQAYQNLLTAKTPLSTSQTPPFCLALAHSSDCLDDVAFYGADLLLTGHTHGGQIRIPGLPPLITNTYLGDKGIYEGYHVIQGIPLYVNRGIGESVIPLRFNVPPEITFFTLHQGNASPKHQTKDAK</sequence>
<reference evidence="4 5" key="1">
    <citation type="submission" date="2015-06" db="EMBL/GenBank/DDBJ databases">
        <title>Draft genome of the moderately acidophilic sulfate reducer Candidatus Desulfosporosinus acididurans strain M1.</title>
        <authorList>
            <person name="Poehlein A."/>
            <person name="Petzsch P."/>
            <person name="Johnson B.D."/>
            <person name="Schloemann M."/>
            <person name="Daniel R."/>
            <person name="Muehling M."/>
        </authorList>
    </citation>
    <scope>NUCLEOTIDE SEQUENCE [LARGE SCALE GENOMIC DNA]</scope>
    <source>
        <strain evidence="4 5">M1</strain>
    </source>
</reference>
<keyword evidence="5" id="KW-1185">Reference proteome</keyword>
<dbReference type="EC" id="3.1.-.-" evidence="4"/>
<dbReference type="RefSeq" id="WP_047811558.1">
    <property type="nucleotide sequence ID" value="NZ_LDZY01000015.1"/>
</dbReference>
<protein>
    <submittedName>
        <fullName evidence="4">Putative metallophosphoesterase</fullName>
        <ecNumber evidence="4">3.1.-.-</ecNumber>
    </submittedName>
</protein>
<dbReference type="Pfam" id="PF00149">
    <property type="entry name" value="Metallophos"/>
    <property type="match status" value="1"/>
</dbReference>
<feature type="domain" description="Calcineurin-like phosphoesterase" evidence="3">
    <location>
        <begin position="73"/>
        <end position="243"/>
    </location>
</feature>
<evidence type="ECO:0000313" key="4">
    <source>
        <dbReference type="EMBL" id="KLU64346.1"/>
    </source>
</evidence>
<organism evidence="4 5">
    <name type="scientific">Desulfosporosinus acididurans</name>
    <dbReference type="NCBI Taxonomy" id="476652"/>
    <lineage>
        <taxon>Bacteria</taxon>
        <taxon>Bacillati</taxon>
        <taxon>Bacillota</taxon>
        <taxon>Clostridia</taxon>
        <taxon>Eubacteriales</taxon>
        <taxon>Desulfitobacteriaceae</taxon>
        <taxon>Desulfosporosinus</taxon>
    </lineage>
</organism>
<proteinExistence type="predicted"/>
<keyword evidence="1" id="KW-0479">Metal-binding</keyword>
<dbReference type="SUPFAM" id="SSF56300">
    <property type="entry name" value="Metallo-dependent phosphatases"/>
    <property type="match status" value="1"/>
</dbReference>
<dbReference type="GO" id="GO:0016020">
    <property type="term" value="C:membrane"/>
    <property type="evidence" value="ECO:0007669"/>
    <property type="project" value="GOC"/>
</dbReference>
<dbReference type="EMBL" id="LDZY01000015">
    <property type="protein sequence ID" value="KLU64346.1"/>
    <property type="molecule type" value="Genomic_DNA"/>
</dbReference>
<dbReference type="GO" id="GO:0008758">
    <property type="term" value="F:UDP-2,3-diacylglucosamine hydrolase activity"/>
    <property type="evidence" value="ECO:0007669"/>
    <property type="project" value="TreeGrafter"/>
</dbReference>
<evidence type="ECO:0000313" key="5">
    <source>
        <dbReference type="Proteomes" id="UP000036356"/>
    </source>
</evidence>
<evidence type="ECO:0000259" key="3">
    <source>
        <dbReference type="Pfam" id="PF00149"/>
    </source>
</evidence>